<evidence type="ECO:0000313" key="1">
    <source>
        <dbReference type="EMBL" id="KAF8650536.1"/>
    </source>
</evidence>
<dbReference type="Proteomes" id="UP000636709">
    <property type="component" value="Unassembled WGS sequence"/>
</dbReference>
<accession>A0A835A0W8</accession>
<evidence type="ECO:0000313" key="2">
    <source>
        <dbReference type="Proteomes" id="UP000636709"/>
    </source>
</evidence>
<proteinExistence type="predicted"/>
<name>A0A835A0W8_9POAL</name>
<reference evidence="1" key="1">
    <citation type="submission" date="2020-07" db="EMBL/GenBank/DDBJ databases">
        <title>Genome sequence and genetic diversity analysis of an under-domesticated orphan crop, white fonio (Digitaria exilis).</title>
        <authorList>
            <person name="Bennetzen J.L."/>
            <person name="Chen S."/>
            <person name="Ma X."/>
            <person name="Wang X."/>
            <person name="Yssel A.E.J."/>
            <person name="Chaluvadi S.R."/>
            <person name="Johnson M."/>
            <person name="Gangashetty P."/>
            <person name="Hamidou F."/>
            <person name="Sanogo M.D."/>
            <person name="Zwaenepoel A."/>
            <person name="Wallace J."/>
            <person name="Van De Peer Y."/>
            <person name="Van Deynze A."/>
        </authorList>
    </citation>
    <scope>NUCLEOTIDE SEQUENCE</scope>
    <source>
        <tissue evidence="1">Leaves</tissue>
    </source>
</reference>
<gene>
    <name evidence="1" type="ORF">HU200_063910</name>
</gene>
<protein>
    <submittedName>
        <fullName evidence="1">Uncharacterized protein</fullName>
    </submittedName>
</protein>
<dbReference type="PANTHER" id="PTHR33075">
    <property type="entry name" value="OS02G0499800 PROTEIN"/>
    <property type="match status" value="1"/>
</dbReference>
<dbReference type="PANTHER" id="PTHR33075:SF7">
    <property type="entry name" value="OS02G0303350 PROTEIN"/>
    <property type="match status" value="1"/>
</dbReference>
<dbReference type="AlphaFoldDB" id="A0A835A0W8"/>
<sequence length="232" mass="27187">MKILPSPFWSRRWLKKISVIWRWHSGIFFLHDMHVRLNEVQPSPLGDAFVRFGSPVERERFLDRIIQFGPGYTLRFIKYDEGVHVREHHLDREVWIMLMMFPNDARNNFAKSKAVAGFGLLRYWYDTTNNSRVVVKVYLHDEARIPDDVVVTAGVEPRVRSWTCPVVLLKRKDVAINGDEDFFPPAEGGPAHPIPPHAPRWMPIPNPRWMVKVPIALRDLQLMSTCLMLLRR</sequence>
<dbReference type="EMBL" id="JACEFO010002724">
    <property type="protein sequence ID" value="KAF8650536.1"/>
    <property type="molecule type" value="Genomic_DNA"/>
</dbReference>
<keyword evidence="2" id="KW-1185">Reference proteome</keyword>
<organism evidence="1 2">
    <name type="scientific">Digitaria exilis</name>
    <dbReference type="NCBI Taxonomy" id="1010633"/>
    <lineage>
        <taxon>Eukaryota</taxon>
        <taxon>Viridiplantae</taxon>
        <taxon>Streptophyta</taxon>
        <taxon>Embryophyta</taxon>
        <taxon>Tracheophyta</taxon>
        <taxon>Spermatophyta</taxon>
        <taxon>Magnoliopsida</taxon>
        <taxon>Liliopsida</taxon>
        <taxon>Poales</taxon>
        <taxon>Poaceae</taxon>
        <taxon>PACMAD clade</taxon>
        <taxon>Panicoideae</taxon>
        <taxon>Panicodae</taxon>
        <taxon>Paniceae</taxon>
        <taxon>Anthephorinae</taxon>
        <taxon>Digitaria</taxon>
    </lineage>
</organism>
<comment type="caution">
    <text evidence="1">The sequence shown here is derived from an EMBL/GenBank/DDBJ whole genome shotgun (WGS) entry which is preliminary data.</text>
</comment>